<reference evidence="2 3" key="1">
    <citation type="submission" date="2018-11" db="EMBL/GenBank/DDBJ databases">
        <title>Genome sequence of Apiotrichum porosum DSM 27194.</title>
        <authorList>
            <person name="Aliyu H."/>
            <person name="Gorte O."/>
            <person name="Ochsenreither K."/>
        </authorList>
    </citation>
    <scope>NUCLEOTIDE SEQUENCE [LARGE SCALE GENOMIC DNA]</scope>
    <source>
        <strain evidence="2 3">DSM 27194</strain>
    </source>
</reference>
<dbReference type="AlphaFoldDB" id="A0A427Y642"/>
<feature type="domain" description="CobQ/CobB/MinD/ParA nucleotide binding" evidence="1">
    <location>
        <begin position="5"/>
        <end position="39"/>
    </location>
</feature>
<dbReference type="EMBL" id="RSCE01000002">
    <property type="protein sequence ID" value="RSH86563.1"/>
    <property type="molecule type" value="Genomic_DNA"/>
</dbReference>
<dbReference type="SUPFAM" id="SSF52540">
    <property type="entry name" value="P-loop containing nucleoside triphosphate hydrolases"/>
    <property type="match status" value="1"/>
</dbReference>
<evidence type="ECO:0000259" key="1">
    <source>
        <dbReference type="Pfam" id="PF01656"/>
    </source>
</evidence>
<dbReference type="Proteomes" id="UP000279236">
    <property type="component" value="Unassembled WGS sequence"/>
</dbReference>
<keyword evidence="3" id="KW-1185">Reference proteome</keyword>
<dbReference type="OrthoDB" id="10502779at2759"/>
<organism evidence="2 3">
    <name type="scientific">Apiotrichum porosum</name>
    <dbReference type="NCBI Taxonomy" id="105984"/>
    <lineage>
        <taxon>Eukaryota</taxon>
        <taxon>Fungi</taxon>
        <taxon>Dikarya</taxon>
        <taxon>Basidiomycota</taxon>
        <taxon>Agaricomycotina</taxon>
        <taxon>Tremellomycetes</taxon>
        <taxon>Trichosporonales</taxon>
        <taxon>Trichosporonaceae</taxon>
        <taxon>Apiotrichum</taxon>
    </lineage>
</organism>
<dbReference type="RefSeq" id="XP_028479348.1">
    <property type="nucleotide sequence ID" value="XM_028620376.1"/>
</dbReference>
<dbReference type="InterPro" id="IPR002586">
    <property type="entry name" value="CobQ/CobB/MinD/ParA_Nub-bd_dom"/>
</dbReference>
<proteinExistence type="predicted"/>
<dbReference type="Gene3D" id="3.40.50.300">
    <property type="entry name" value="P-loop containing nucleotide triphosphate hydrolases"/>
    <property type="match status" value="1"/>
</dbReference>
<name>A0A427Y642_9TREE</name>
<dbReference type="GeneID" id="39589375"/>
<dbReference type="CDD" id="cd01983">
    <property type="entry name" value="SIMIBI"/>
    <property type="match status" value="1"/>
</dbReference>
<accession>A0A427Y642</accession>
<comment type="caution">
    <text evidence="2">The sequence shown here is derived from an EMBL/GenBank/DDBJ whole genome shotgun (WGS) entry which is preliminary data.</text>
</comment>
<evidence type="ECO:0000313" key="3">
    <source>
        <dbReference type="Proteomes" id="UP000279236"/>
    </source>
</evidence>
<dbReference type="InterPro" id="IPR027417">
    <property type="entry name" value="P-loop_NTPase"/>
</dbReference>
<dbReference type="Pfam" id="PF01656">
    <property type="entry name" value="CbiA"/>
    <property type="match status" value="1"/>
</dbReference>
<evidence type="ECO:0000313" key="2">
    <source>
        <dbReference type="EMBL" id="RSH86563.1"/>
    </source>
</evidence>
<protein>
    <recommendedName>
        <fullName evidence="1">CobQ/CobB/MinD/ParA nucleotide binding domain-containing protein</fullName>
    </recommendedName>
</protein>
<gene>
    <name evidence="2" type="ORF">EHS24_004832</name>
</gene>
<sequence length="174" mass="19126">MRTLFINGTVGVGKTTTAAAVSRILSAQGRPHAVIDTDSLRDRYPTPVHDPFDLELELRNLAAVSANYRQAGCELLIVAGVIEDPNAVERYCAATGVPSDGTGEFFFVRLIATPQTINARICARHMGDEVERDWYLERAPRLASILEQRGLGRAFDADKRKEAVAQAIMEVTRL</sequence>